<evidence type="ECO:0000259" key="2">
    <source>
        <dbReference type="Pfam" id="PF11181"/>
    </source>
</evidence>
<feature type="transmembrane region" description="Helical" evidence="1">
    <location>
        <begin position="67"/>
        <end position="90"/>
    </location>
</feature>
<comment type="caution">
    <text evidence="3">The sequence shown here is derived from an EMBL/GenBank/DDBJ whole genome shotgun (WGS) entry which is preliminary data.</text>
</comment>
<reference evidence="3 4" key="2">
    <citation type="journal article" date="2016" name="Genome Announc.">
        <title>Draft Genome Sequence of a Versatile Hydrocarbon-Degrading Bacterium, Rhodococcus pyridinivorans Strain KG-16, Collected from Oil Fields in India.</title>
        <authorList>
            <person name="Aggarwal R.K."/>
            <person name="Dawar C."/>
            <person name="Phanindranath R."/>
            <person name="Mutnuri L."/>
            <person name="Dayal A.M."/>
        </authorList>
    </citation>
    <scope>NUCLEOTIDE SEQUENCE [LARGE SCALE GENOMIC DNA]</scope>
    <source>
        <strain evidence="3 4">KG-16</strain>
    </source>
</reference>
<dbReference type="Proteomes" id="UP000053060">
    <property type="component" value="Unassembled WGS sequence"/>
</dbReference>
<accession>A0A0V9UET5</accession>
<proteinExistence type="predicted"/>
<organism evidence="3 4">
    <name type="scientific">Rhodococcus pyridinivorans KG-16</name>
    <dbReference type="NCBI Taxonomy" id="1441730"/>
    <lineage>
        <taxon>Bacteria</taxon>
        <taxon>Bacillati</taxon>
        <taxon>Actinomycetota</taxon>
        <taxon>Actinomycetes</taxon>
        <taxon>Mycobacteriales</taxon>
        <taxon>Nocardiaceae</taxon>
        <taxon>Rhodococcus</taxon>
    </lineage>
</organism>
<dbReference type="PATRIC" id="fig|1441730.3.peg.4683"/>
<keyword evidence="1" id="KW-0812">Transmembrane</keyword>
<dbReference type="EMBL" id="AZXY01000014">
    <property type="protein sequence ID" value="KSZ56557.1"/>
    <property type="molecule type" value="Genomic_DNA"/>
</dbReference>
<reference evidence="4" key="1">
    <citation type="submission" date="2015-01" db="EMBL/GenBank/DDBJ databases">
        <title>Draft genome sequence of Rhodococcus pyridinivorans strain KG-16, a hydrocarbon-degrading bacterium.</title>
        <authorList>
            <person name="Aggarwal R.K."/>
            <person name="Dawar C."/>
        </authorList>
    </citation>
    <scope>NUCLEOTIDE SEQUENCE [LARGE SCALE GENOMIC DNA]</scope>
    <source>
        <strain evidence="4">KG-16</strain>
    </source>
</reference>
<evidence type="ECO:0000313" key="4">
    <source>
        <dbReference type="Proteomes" id="UP000053060"/>
    </source>
</evidence>
<evidence type="ECO:0000313" key="3">
    <source>
        <dbReference type="EMBL" id="KSZ56557.1"/>
    </source>
</evidence>
<gene>
    <name evidence="3" type="ORF">Z045_22400</name>
</gene>
<protein>
    <submittedName>
        <fullName evidence="3">Membrane protein</fullName>
    </submittedName>
</protein>
<feature type="domain" description="General stress protein 17M-like" evidence="2">
    <location>
        <begin position="18"/>
        <end position="96"/>
    </location>
</feature>
<name>A0A0V9UET5_9NOCA</name>
<dbReference type="RefSeq" id="WP_060654165.1">
    <property type="nucleotide sequence ID" value="NZ_AZXY01000014.1"/>
</dbReference>
<dbReference type="InterPro" id="IPR025889">
    <property type="entry name" value="GSP17M-like_dom"/>
</dbReference>
<dbReference type="Pfam" id="PF11181">
    <property type="entry name" value="YflT"/>
    <property type="match status" value="1"/>
</dbReference>
<dbReference type="AlphaFoldDB" id="A0A0V9UET5"/>
<feature type="transmembrane region" description="Helical" evidence="1">
    <location>
        <begin position="96"/>
        <end position="116"/>
    </location>
</feature>
<evidence type="ECO:0000256" key="1">
    <source>
        <dbReference type="SAM" id="Phobius"/>
    </source>
</evidence>
<keyword evidence="1" id="KW-0472">Membrane</keyword>
<keyword evidence="1" id="KW-1133">Transmembrane helix</keyword>
<sequence length="157" mass="17034">MTDIYAPTPGHLAESETVLESYRTYDAVERAIDHLSDEGFPVEYLRVVGQGVTTVEHIEGRMTNGKAALRGAAAGVWTGLLFGLLLALLLPATGMATVILAAVVFGAVWGGSLGFFTHWSTGGRRDFVSRKSIEASRYDLMVDSEFVDQAREKLALR</sequence>